<feature type="transmembrane region" description="Helical" evidence="2">
    <location>
        <begin position="92"/>
        <end position="115"/>
    </location>
</feature>
<feature type="domain" description="Polysaccharide biosynthesis protein CapD-like" evidence="3">
    <location>
        <begin position="299"/>
        <end position="594"/>
    </location>
</feature>
<name>A0ABV3TQN2_9GAMM</name>
<gene>
    <name evidence="4" type="ORF">AB4875_00330</name>
</gene>
<reference evidence="4 5" key="1">
    <citation type="journal article" date="2011" name="Int. J. Syst. Evol. Microbiol.">
        <title>Zhongshania antarctica gen. nov., sp. nov. and Zhongshania guokunii sp. nov., gammaproteobacteria respectively isolated from coastal attached (fast) ice and surface seawater of the Antarctic.</title>
        <authorList>
            <person name="Li H.J."/>
            <person name="Zhang X.Y."/>
            <person name="Chen C.X."/>
            <person name="Zhang Y.J."/>
            <person name="Gao Z.M."/>
            <person name="Yu Y."/>
            <person name="Chen X.L."/>
            <person name="Chen B."/>
            <person name="Zhang Y.Z."/>
        </authorList>
    </citation>
    <scope>NUCLEOTIDE SEQUENCE [LARGE SCALE GENOMIC DNA]</scope>
    <source>
        <strain evidence="4 5">R06B22</strain>
    </source>
</reference>
<dbReference type="PANTHER" id="PTHR43318:SF1">
    <property type="entry name" value="POLYSACCHARIDE BIOSYNTHESIS PROTEIN EPSC-RELATED"/>
    <property type="match status" value="1"/>
</dbReference>
<protein>
    <submittedName>
        <fullName evidence="4">Polysaccharide biosynthesis protein</fullName>
    </submittedName>
</protein>
<dbReference type="InterPro" id="IPR036291">
    <property type="entry name" value="NAD(P)-bd_dom_sf"/>
</dbReference>
<evidence type="ECO:0000256" key="2">
    <source>
        <dbReference type="SAM" id="Phobius"/>
    </source>
</evidence>
<dbReference type="Gene3D" id="3.40.50.720">
    <property type="entry name" value="NAD(P)-binding Rossmann-like Domain"/>
    <property type="match status" value="2"/>
</dbReference>
<dbReference type="InterPro" id="IPR029063">
    <property type="entry name" value="SAM-dependent_MTases_sf"/>
</dbReference>
<feature type="transmembrane region" description="Helical" evidence="2">
    <location>
        <begin position="59"/>
        <end position="80"/>
    </location>
</feature>
<dbReference type="Proteomes" id="UP001557484">
    <property type="component" value="Unassembled WGS sequence"/>
</dbReference>
<comment type="similarity">
    <text evidence="1">Belongs to the polysaccharide synthase family.</text>
</comment>
<dbReference type="CDD" id="cd05237">
    <property type="entry name" value="UDP_invert_4-6DH_SDR_e"/>
    <property type="match status" value="1"/>
</dbReference>
<dbReference type="PANTHER" id="PTHR43318">
    <property type="entry name" value="UDP-N-ACETYLGLUCOSAMINE 4,6-DEHYDRATASE"/>
    <property type="match status" value="1"/>
</dbReference>
<dbReference type="Pfam" id="PF13727">
    <property type="entry name" value="CoA_binding_3"/>
    <property type="match status" value="1"/>
</dbReference>
<accession>A0ABV3TQN2</accession>
<dbReference type="RefSeq" id="WP_368374035.1">
    <property type="nucleotide sequence ID" value="NZ_JBFRYB010000001.1"/>
</dbReference>
<sequence length="668" mass="73001">MENLKSRGAAALILRVLLSAPGLVKFSLVVSLDALTLFASAWLALYVRLGNAGAPLQKYGLVCLIVPLVGVMVLAAFGAYRSVIRYFCADDAWVIAKAVSFSVLAWVTICLVLQLSLPRSLILIQWLLAMPLMLGLRFAMRLLLRELSPFGYSAKRKNARNVIIYGAGSVGVQLVHSLASDAKMRAIAFVDDDATLHGRSLNGFRVYSFDSLEGLIKEREVDDVLLAMSAISPQHKKFLLEKLSLLPVRVRVLPSFAELTDGRVSPDDIRDIDITDLLGRTVVPPNAALLGANIENKVVMVTGAGGSIGSELCRQIFRQGPAVVVLFELSEYNLYAIERELIASKIEKYDSVRIIPILGNVQSRDHLEQVMRSYSVDTVYHAAAYKHVPMVEHNVVSSLRNNIFGTLNAAQASLDSGVKHFVLVSTDKAVRPTNVMGASKRFAEMILQGLADREFSSSTHFTIVRFGNVLGSSGSVVPLFKEQIEKGGPVTITDPDITRYFMTIPEAASLVLQAGFMGQSGDVFVLDMGSPIRILDLALQMIKLAGSSPYNADDGSGDIKVVFTGLRPGEKLFEELLVGDGVVSTDHPMIMSARERHLSWAEVEDALWQMEVLLRSGDVAKLRELLMRFVTDYQPQGDIVDLLLEDIAEPIASASMPSSKLNYYGVAI</sequence>
<dbReference type="Pfam" id="PF02719">
    <property type="entry name" value="Polysacc_synt_2"/>
    <property type="match status" value="1"/>
</dbReference>
<dbReference type="SUPFAM" id="SSF51735">
    <property type="entry name" value="NAD(P)-binding Rossmann-fold domains"/>
    <property type="match status" value="1"/>
</dbReference>
<keyword evidence="2" id="KW-1133">Transmembrane helix</keyword>
<dbReference type="InterPro" id="IPR003869">
    <property type="entry name" value="Polysac_CapD-like"/>
</dbReference>
<evidence type="ECO:0000256" key="1">
    <source>
        <dbReference type="ARBA" id="ARBA00007430"/>
    </source>
</evidence>
<feature type="transmembrane region" description="Helical" evidence="2">
    <location>
        <begin position="161"/>
        <end position="179"/>
    </location>
</feature>
<keyword evidence="2" id="KW-0812">Transmembrane</keyword>
<comment type="caution">
    <text evidence="4">The sequence shown here is derived from an EMBL/GenBank/DDBJ whole genome shotgun (WGS) entry which is preliminary data.</text>
</comment>
<evidence type="ECO:0000313" key="4">
    <source>
        <dbReference type="EMBL" id="MEX1663906.1"/>
    </source>
</evidence>
<feature type="transmembrane region" description="Helical" evidence="2">
    <location>
        <begin position="12"/>
        <end position="39"/>
    </location>
</feature>
<keyword evidence="5" id="KW-1185">Reference proteome</keyword>
<evidence type="ECO:0000313" key="5">
    <source>
        <dbReference type="Proteomes" id="UP001557484"/>
    </source>
</evidence>
<dbReference type="SUPFAM" id="SSF53335">
    <property type="entry name" value="S-adenosyl-L-methionine-dependent methyltransferases"/>
    <property type="match status" value="1"/>
</dbReference>
<proteinExistence type="inferred from homology"/>
<dbReference type="InterPro" id="IPR051203">
    <property type="entry name" value="Polysaccharide_Synthase-Rel"/>
</dbReference>
<dbReference type="EMBL" id="JBFRYB010000001">
    <property type="protein sequence ID" value="MEX1663906.1"/>
    <property type="molecule type" value="Genomic_DNA"/>
</dbReference>
<keyword evidence="2" id="KW-0472">Membrane</keyword>
<organism evidence="4 5">
    <name type="scientific">Zhongshania arctica</name>
    <dbReference type="NCBI Taxonomy" id="3238302"/>
    <lineage>
        <taxon>Bacteria</taxon>
        <taxon>Pseudomonadati</taxon>
        <taxon>Pseudomonadota</taxon>
        <taxon>Gammaproteobacteria</taxon>
        <taxon>Cellvibrionales</taxon>
        <taxon>Spongiibacteraceae</taxon>
        <taxon>Zhongshania</taxon>
    </lineage>
</organism>
<evidence type="ECO:0000259" key="3">
    <source>
        <dbReference type="Pfam" id="PF02719"/>
    </source>
</evidence>
<feature type="transmembrane region" description="Helical" evidence="2">
    <location>
        <begin position="121"/>
        <end position="140"/>
    </location>
</feature>